<keyword evidence="2" id="KW-1185">Reference proteome</keyword>
<dbReference type="PANTHER" id="PTHR31025:SF19">
    <property type="entry name" value="SI:CH73-42K18.1-RELATED"/>
    <property type="match status" value="1"/>
</dbReference>
<organism evidence="1 2">
    <name type="scientific">Acipenser oxyrinchus oxyrinchus</name>
    <dbReference type="NCBI Taxonomy" id="40147"/>
    <lineage>
        <taxon>Eukaryota</taxon>
        <taxon>Metazoa</taxon>
        <taxon>Chordata</taxon>
        <taxon>Craniata</taxon>
        <taxon>Vertebrata</taxon>
        <taxon>Euteleostomi</taxon>
        <taxon>Actinopterygii</taxon>
        <taxon>Chondrostei</taxon>
        <taxon>Acipenseriformes</taxon>
        <taxon>Acipenseridae</taxon>
        <taxon>Acipenser</taxon>
    </lineage>
</organism>
<accession>A0AAD8CPP7</accession>
<name>A0AAD8CPP7_ACIOX</name>
<dbReference type="CDD" id="cd05992">
    <property type="entry name" value="PB1"/>
    <property type="match status" value="1"/>
</dbReference>
<dbReference type="EMBL" id="JAGXEW010000031">
    <property type="protein sequence ID" value="KAK1155369.1"/>
    <property type="molecule type" value="Genomic_DNA"/>
</dbReference>
<dbReference type="AlphaFoldDB" id="A0AAD8CPP7"/>
<evidence type="ECO:0000313" key="2">
    <source>
        <dbReference type="Proteomes" id="UP001230051"/>
    </source>
</evidence>
<reference evidence="1" key="1">
    <citation type="submission" date="2022-02" db="EMBL/GenBank/DDBJ databases">
        <title>Atlantic sturgeon de novo genome assembly.</title>
        <authorList>
            <person name="Stock M."/>
            <person name="Klopp C."/>
            <person name="Guiguen Y."/>
            <person name="Cabau C."/>
            <person name="Parinello H."/>
            <person name="Santidrian Yebra-Pimentel E."/>
            <person name="Kuhl H."/>
            <person name="Dirks R.P."/>
            <person name="Guessner J."/>
            <person name="Wuertz S."/>
            <person name="Du K."/>
            <person name="Schartl M."/>
        </authorList>
    </citation>
    <scope>NUCLEOTIDE SEQUENCE</scope>
    <source>
        <strain evidence="1">STURGEONOMICS-FGT-2020</strain>
        <tissue evidence="1">Whole blood</tissue>
    </source>
</reference>
<protein>
    <submittedName>
        <fullName evidence="1">Uncharacterized protein</fullName>
    </submittedName>
</protein>
<dbReference type="PANTHER" id="PTHR31025">
    <property type="entry name" value="SI:CH211-196P9.1-RELATED"/>
    <property type="match status" value="1"/>
</dbReference>
<gene>
    <name evidence="1" type="ORF">AOXY_G27170</name>
</gene>
<comment type="caution">
    <text evidence="1">The sequence shown here is derived from an EMBL/GenBank/DDBJ whole genome shotgun (WGS) entry which is preliminary data.</text>
</comment>
<proteinExistence type="predicted"/>
<sequence>MAAISSQALKLRVIVEADSIRKITLDTHPESVDDLKSILKDKLKLDADFSLQYEEPDFDGELISLVDIDELPQKATLNLFRAEVETSSISTTDTELLSDVSSPEQLSRWLPGQDMTSLERQRLEIIQEVQKTEKTLPLIDRMMQTTFVLRRQESQVYAEFQRITNQNLPNIFYEELDRHTLRLMTLYRKRASKTGKTSDALADILRIHDLQDQHDVHTRHTTVLRALPVLLREDVSGFFKTCRVEDSDEPDVGDAPVAILTVISDDAEKPIHFNPIKISIVLESEVMVTNLPRLADAFLVMFALIYALHLSYPKELANTFEFVHKFLLGLEDGET</sequence>
<evidence type="ECO:0000313" key="1">
    <source>
        <dbReference type="EMBL" id="KAK1155369.1"/>
    </source>
</evidence>
<dbReference type="Proteomes" id="UP001230051">
    <property type="component" value="Unassembled WGS sequence"/>
</dbReference>